<dbReference type="Proteomes" id="UP001500908">
    <property type="component" value="Unassembled WGS sequence"/>
</dbReference>
<dbReference type="PANTHER" id="PTHR43725">
    <property type="entry name" value="UDP-GLUCOSE 4-EPIMERASE"/>
    <property type="match status" value="1"/>
</dbReference>
<evidence type="ECO:0000256" key="9">
    <source>
        <dbReference type="ARBA" id="ARBA00023277"/>
    </source>
</evidence>
<dbReference type="EC" id="5.1.3.2" evidence="5 10"/>
<dbReference type="RefSeq" id="WP_344977245.1">
    <property type="nucleotide sequence ID" value="NZ_BAABDD010000049.1"/>
</dbReference>
<proteinExistence type="inferred from homology"/>
<keyword evidence="8 10" id="KW-0413">Isomerase</keyword>
<dbReference type="Pfam" id="PF01370">
    <property type="entry name" value="Epimerase"/>
    <property type="match status" value="1"/>
</dbReference>
<sequence length="328" mass="34726">MKILVTGGAGYIGSVVTAQLLEAGHDVVVLDNLSTGHRDAVPHAATFVEGDVREAAPVLAEGVEAVIHFAARSVVPESMAHPQRYWHGNVGASLALLEAMRATGVNRIVFSSTAAVYGDPEEVPIPEDAAVRPGNPYGGSKAAIDAALTEHARMHSIGAVSLRYFNVAGAYERYGERHTTETHLIPIVLQVALGERATVSVFGDDYDTPDGTCVRDYIHVADLAEAHLLALANCTPGRHHIYNLGNGTGFSVQQVIEVCREVTGHPIPAVRAERRPGDPGVLVASSALAQAELGWQPRRSDLHQIVADAWAFHQTGTAASATPAGERP</sequence>
<comment type="pathway">
    <text evidence="3 10">Carbohydrate metabolism; galactose metabolism.</text>
</comment>
<comment type="subunit">
    <text evidence="10">Homodimer.</text>
</comment>
<protein>
    <recommendedName>
        <fullName evidence="6 10">UDP-glucose 4-epimerase</fullName>
        <ecNumber evidence="5 10">5.1.3.2</ecNumber>
    </recommendedName>
</protein>
<dbReference type="SUPFAM" id="SSF51735">
    <property type="entry name" value="NAD(P)-binding Rossmann-fold domains"/>
    <property type="match status" value="1"/>
</dbReference>
<dbReference type="EMBL" id="BAABDD010000049">
    <property type="protein sequence ID" value="GAA3765951.1"/>
    <property type="molecule type" value="Genomic_DNA"/>
</dbReference>
<keyword evidence="13" id="KW-1185">Reference proteome</keyword>
<dbReference type="Gene3D" id="3.40.50.720">
    <property type="entry name" value="NAD(P)-binding Rossmann-like Domain"/>
    <property type="match status" value="1"/>
</dbReference>
<gene>
    <name evidence="12" type="primary">galE_2</name>
    <name evidence="12" type="ORF">GCM10022402_48980</name>
</gene>
<evidence type="ECO:0000256" key="7">
    <source>
        <dbReference type="ARBA" id="ARBA00023027"/>
    </source>
</evidence>
<dbReference type="PANTHER" id="PTHR43725:SF53">
    <property type="entry name" value="UDP-ARABINOSE 4-EPIMERASE 1"/>
    <property type="match status" value="1"/>
</dbReference>
<name>A0ABP7GPD7_9ACTN</name>
<keyword evidence="9 10" id="KW-0119">Carbohydrate metabolism</keyword>
<evidence type="ECO:0000256" key="3">
    <source>
        <dbReference type="ARBA" id="ARBA00004947"/>
    </source>
</evidence>
<evidence type="ECO:0000256" key="4">
    <source>
        <dbReference type="ARBA" id="ARBA00007637"/>
    </source>
</evidence>
<evidence type="ECO:0000313" key="12">
    <source>
        <dbReference type="EMBL" id="GAA3765951.1"/>
    </source>
</evidence>
<evidence type="ECO:0000256" key="1">
    <source>
        <dbReference type="ARBA" id="ARBA00000083"/>
    </source>
</evidence>
<organism evidence="12 13">
    <name type="scientific">Salinactinospora qingdaonensis</name>
    <dbReference type="NCBI Taxonomy" id="702744"/>
    <lineage>
        <taxon>Bacteria</taxon>
        <taxon>Bacillati</taxon>
        <taxon>Actinomycetota</taxon>
        <taxon>Actinomycetes</taxon>
        <taxon>Streptosporangiales</taxon>
        <taxon>Nocardiopsidaceae</taxon>
        <taxon>Salinactinospora</taxon>
    </lineage>
</organism>
<accession>A0ABP7GPD7</accession>
<dbReference type="NCBIfam" id="TIGR01179">
    <property type="entry name" value="galE"/>
    <property type="match status" value="1"/>
</dbReference>
<evidence type="ECO:0000256" key="5">
    <source>
        <dbReference type="ARBA" id="ARBA00013189"/>
    </source>
</evidence>
<comment type="caution">
    <text evidence="12">The sequence shown here is derived from an EMBL/GenBank/DDBJ whole genome shotgun (WGS) entry which is preliminary data.</text>
</comment>
<evidence type="ECO:0000256" key="6">
    <source>
        <dbReference type="ARBA" id="ARBA00018569"/>
    </source>
</evidence>
<keyword evidence="7 10" id="KW-0520">NAD</keyword>
<evidence type="ECO:0000259" key="11">
    <source>
        <dbReference type="Pfam" id="PF01370"/>
    </source>
</evidence>
<evidence type="ECO:0000256" key="10">
    <source>
        <dbReference type="RuleBase" id="RU366046"/>
    </source>
</evidence>
<evidence type="ECO:0000256" key="8">
    <source>
        <dbReference type="ARBA" id="ARBA00023235"/>
    </source>
</evidence>
<evidence type="ECO:0000256" key="2">
    <source>
        <dbReference type="ARBA" id="ARBA00001911"/>
    </source>
</evidence>
<evidence type="ECO:0000313" key="13">
    <source>
        <dbReference type="Proteomes" id="UP001500908"/>
    </source>
</evidence>
<comment type="catalytic activity">
    <reaction evidence="1 10">
        <text>UDP-alpha-D-glucose = UDP-alpha-D-galactose</text>
        <dbReference type="Rhea" id="RHEA:22168"/>
        <dbReference type="ChEBI" id="CHEBI:58885"/>
        <dbReference type="ChEBI" id="CHEBI:66914"/>
        <dbReference type="EC" id="5.1.3.2"/>
    </reaction>
</comment>
<dbReference type="CDD" id="cd05247">
    <property type="entry name" value="UDP_G4E_1_SDR_e"/>
    <property type="match status" value="1"/>
</dbReference>
<feature type="domain" description="NAD-dependent epimerase/dehydratase" evidence="11">
    <location>
        <begin position="3"/>
        <end position="245"/>
    </location>
</feature>
<reference evidence="13" key="1">
    <citation type="journal article" date="2019" name="Int. J. Syst. Evol. Microbiol.">
        <title>The Global Catalogue of Microorganisms (GCM) 10K type strain sequencing project: providing services to taxonomists for standard genome sequencing and annotation.</title>
        <authorList>
            <consortium name="The Broad Institute Genomics Platform"/>
            <consortium name="The Broad Institute Genome Sequencing Center for Infectious Disease"/>
            <person name="Wu L."/>
            <person name="Ma J."/>
        </authorList>
    </citation>
    <scope>NUCLEOTIDE SEQUENCE [LARGE SCALE GENOMIC DNA]</scope>
    <source>
        <strain evidence="13">JCM 17137</strain>
    </source>
</reference>
<dbReference type="InterPro" id="IPR036291">
    <property type="entry name" value="NAD(P)-bd_dom_sf"/>
</dbReference>
<comment type="similarity">
    <text evidence="4 10">Belongs to the NAD(P)-dependent epimerase/dehydratase family.</text>
</comment>
<dbReference type="Gene3D" id="3.90.25.10">
    <property type="entry name" value="UDP-galactose 4-epimerase, domain 1"/>
    <property type="match status" value="1"/>
</dbReference>
<dbReference type="InterPro" id="IPR001509">
    <property type="entry name" value="Epimerase_deHydtase"/>
</dbReference>
<dbReference type="InterPro" id="IPR005886">
    <property type="entry name" value="UDP_G4E"/>
</dbReference>
<comment type="cofactor">
    <cofactor evidence="2 10">
        <name>NAD(+)</name>
        <dbReference type="ChEBI" id="CHEBI:57540"/>
    </cofactor>
</comment>